<dbReference type="InterPro" id="IPR044837">
    <property type="entry name" value="REM16-like"/>
</dbReference>
<keyword evidence="9" id="KW-1185">Reference proteome</keyword>
<dbReference type="HOGENOM" id="CLU_100768_0_0_1"/>
<dbReference type="PaxDb" id="3880-AES90030"/>
<dbReference type="Gene3D" id="2.40.330.10">
    <property type="entry name" value="DNA-binding pseudobarrel domain"/>
    <property type="match status" value="1"/>
</dbReference>
<feature type="domain" description="TF-B3" evidence="6">
    <location>
        <begin position="107"/>
        <end position="171"/>
    </location>
</feature>
<reference evidence="7 9" key="1">
    <citation type="journal article" date="2011" name="Nature">
        <title>The Medicago genome provides insight into the evolution of rhizobial symbioses.</title>
        <authorList>
            <person name="Young N.D."/>
            <person name="Debelle F."/>
            <person name="Oldroyd G.E."/>
            <person name="Geurts R."/>
            <person name="Cannon S.B."/>
            <person name="Udvardi M.K."/>
            <person name="Benedito V.A."/>
            <person name="Mayer K.F."/>
            <person name="Gouzy J."/>
            <person name="Schoof H."/>
            <person name="Van de Peer Y."/>
            <person name="Proost S."/>
            <person name="Cook D.R."/>
            <person name="Meyers B.C."/>
            <person name="Spannagl M."/>
            <person name="Cheung F."/>
            <person name="De Mita S."/>
            <person name="Krishnakumar V."/>
            <person name="Gundlach H."/>
            <person name="Zhou S."/>
            <person name="Mudge J."/>
            <person name="Bharti A.K."/>
            <person name="Murray J.D."/>
            <person name="Naoumkina M.A."/>
            <person name="Rosen B."/>
            <person name="Silverstein K.A."/>
            <person name="Tang H."/>
            <person name="Rombauts S."/>
            <person name="Zhao P.X."/>
            <person name="Zhou P."/>
            <person name="Barbe V."/>
            <person name="Bardou P."/>
            <person name="Bechner M."/>
            <person name="Bellec A."/>
            <person name="Berger A."/>
            <person name="Berges H."/>
            <person name="Bidwell S."/>
            <person name="Bisseling T."/>
            <person name="Choisne N."/>
            <person name="Couloux A."/>
            <person name="Denny R."/>
            <person name="Deshpande S."/>
            <person name="Dai X."/>
            <person name="Doyle J.J."/>
            <person name="Dudez A.M."/>
            <person name="Farmer A.D."/>
            <person name="Fouteau S."/>
            <person name="Franken C."/>
            <person name="Gibelin C."/>
            <person name="Gish J."/>
            <person name="Goldstein S."/>
            <person name="Gonzalez A.J."/>
            <person name="Green P.J."/>
            <person name="Hallab A."/>
            <person name="Hartog M."/>
            <person name="Hua A."/>
            <person name="Humphray S.J."/>
            <person name="Jeong D.H."/>
            <person name="Jing Y."/>
            <person name="Jocker A."/>
            <person name="Kenton S.M."/>
            <person name="Kim D.J."/>
            <person name="Klee K."/>
            <person name="Lai H."/>
            <person name="Lang C."/>
            <person name="Lin S."/>
            <person name="Macmil S.L."/>
            <person name="Magdelenat G."/>
            <person name="Matthews L."/>
            <person name="McCorrison J."/>
            <person name="Monaghan E.L."/>
            <person name="Mun J.H."/>
            <person name="Najar F.Z."/>
            <person name="Nicholson C."/>
            <person name="Noirot C."/>
            <person name="O'Bleness M."/>
            <person name="Paule C.R."/>
            <person name="Poulain J."/>
            <person name="Prion F."/>
            <person name="Qin B."/>
            <person name="Qu C."/>
            <person name="Retzel E.F."/>
            <person name="Riddle C."/>
            <person name="Sallet E."/>
            <person name="Samain S."/>
            <person name="Samson N."/>
            <person name="Sanders I."/>
            <person name="Saurat O."/>
            <person name="Scarpelli C."/>
            <person name="Schiex T."/>
            <person name="Segurens B."/>
            <person name="Severin A.J."/>
            <person name="Sherrier D.J."/>
            <person name="Shi R."/>
            <person name="Sims S."/>
            <person name="Singer S.R."/>
            <person name="Sinharoy S."/>
            <person name="Sterck L."/>
            <person name="Viollet A."/>
            <person name="Wang B.B."/>
            <person name="Wang K."/>
            <person name="Wang M."/>
            <person name="Wang X."/>
            <person name="Warfsmann J."/>
            <person name="Weissenbach J."/>
            <person name="White D.D."/>
            <person name="White J.D."/>
            <person name="Wiley G.B."/>
            <person name="Wincker P."/>
            <person name="Xing Y."/>
            <person name="Yang L."/>
            <person name="Yao Z."/>
            <person name="Ying F."/>
            <person name="Zhai J."/>
            <person name="Zhou L."/>
            <person name="Zuber A."/>
            <person name="Denarie J."/>
            <person name="Dixon R.A."/>
            <person name="May G.D."/>
            <person name="Schwartz D.C."/>
            <person name="Rogers J."/>
            <person name="Quetier F."/>
            <person name="Town C.D."/>
            <person name="Roe B.A."/>
        </authorList>
    </citation>
    <scope>NUCLEOTIDE SEQUENCE [LARGE SCALE GENOMIC DNA]</scope>
    <source>
        <strain evidence="7">A17</strain>
        <strain evidence="8 9">cv. Jemalong A17</strain>
    </source>
</reference>
<evidence type="ECO:0000256" key="4">
    <source>
        <dbReference type="ARBA" id="ARBA00023163"/>
    </source>
</evidence>
<comment type="subcellular location">
    <subcellularLocation>
        <location evidence="1">Nucleus</location>
    </subcellularLocation>
</comment>
<dbReference type="EMBL" id="CM001220">
    <property type="protein sequence ID" value="AES90030.2"/>
    <property type="molecule type" value="Genomic_DNA"/>
</dbReference>
<dbReference type="ExpressionAtlas" id="G7JHL3">
    <property type="expression patterns" value="differential"/>
</dbReference>
<organism evidence="7 9">
    <name type="scientific">Medicago truncatula</name>
    <name type="common">Barrel medic</name>
    <name type="synonym">Medicago tribuloides</name>
    <dbReference type="NCBI Taxonomy" id="3880"/>
    <lineage>
        <taxon>Eukaryota</taxon>
        <taxon>Viridiplantae</taxon>
        <taxon>Streptophyta</taxon>
        <taxon>Embryophyta</taxon>
        <taxon>Tracheophyta</taxon>
        <taxon>Spermatophyta</taxon>
        <taxon>Magnoliopsida</taxon>
        <taxon>eudicotyledons</taxon>
        <taxon>Gunneridae</taxon>
        <taxon>Pentapetalae</taxon>
        <taxon>rosids</taxon>
        <taxon>fabids</taxon>
        <taxon>Fabales</taxon>
        <taxon>Fabaceae</taxon>
        <taxon>Papilionoideae</taxon>
        <taxon>50 kb inversion clade</taxon>
        <taxon>NPAAA clade</taxon>
        <taxon>Hologalegina</taxon>
        <taxon>IRL clade</taxon>
        <taxon>Trifolieae</taxon>
        <taxon>Medicago</taxon>
    </lineage>
</organism>
<reference evidence="8" key="3">
    <citation type="submission" date="2015-04" db="UniProtKB">
        <authorList>
            <consortium name="EnsemblPlants"/>
        </authorList>
    </citation>
    <scope>IDENTIFICATION</scope>
    <source>
        <strain evidence="8">cv. Jemalong A17</strain>
    </source>
</reference>
<dbReference type="SUPFAM" id="SSF101936">
    <property type="entry name" value="DNA-binding pseudobarrel domain"/>
    <property type="match status" value="1"/>
</dbReference>
<dbReference type="Pfam" id="PF02362">
    <property type="entry name" value="B3"/>
    <property type="match status" value="1"/>
</dbReference>
<evidence type="ECO:0000313" key="9">
    <source>
        <dbReference type="Proteomes" id="UP000002051"/>
    </source>
</evidence>
<gene>
    <name evidence="7" type="ordered locus">MTR_4g083390</name>
</gene>
<dbReference type="EnsemblPlants" id="AES90030">
    <property type="protein sequence ID" value="AES90030"/>
    <property type="gene ID" value="MTR_4g083390"/>
</dbReference>
<dbReference type="SMART" id="SM01019">
    <property type="entry name" value="B3"/>
    <property type="match status" value="1"/>
</dbReference>
<dbReference type="InterPro" id="IPR015300">
    <property type="entry name" value="DNA-bd_pseudobarrel_sf"/>
</dbReference>
<dbReference type="AlphaFoldDB" id="G7JHL3"/>
<evidence type="ECO:0000259" key="6">
    <source>
        <dbReference type="PROSITE" id="PS50863"/>
    </source>
</evidence>
<evidence type="ECO:0000256" key="3">
    <source>
        <dbReference type="ARBA" id="ARBA00023125"/>
    </source>
</evidence>
<dbReference type="eggNOG" id="ENOG502S4NC">
    <property type="taxonomic scope" value="Eukaryota"/>
</dbReference>
<dbReference type="GO" id="GO:0005634">
    <property type="term" value="C:nucleus"/>
    <property type="evidence" value="ECO:0007669"/>
    <property type="project" value="UniProtKB-SubCell"/>
</dbReference>
<sequence>MCHEFVSVAKIHAALDKVCLLGCSVPTCKLLNFIRLNLSSGRVAVGNRASFPSPSVPTTNMQTGGIEPLTGEPYFHVVLSKTHLSTRYGMGPSSSICEELPSKEVPTILKYRGKSWGMTYNGQNKTKQFDSVSWEKFAEDNYLKLGDACVFELMKNSEEEIVFKVQILRGEEEPILLSEFPGTGERDAPFVID</sequence>
<accession>A0A0C3X1A8</accession>
<evidence type="ECO:0000256" key="5">
    <source>
        <dbReference type="ARBA" id="ARBA00023242"/>
    </source>
</evidence>
<dbReference type="CDD" id="cd10017">
    <property type="entry name" value="B3_DNA"/>
    <property type="match status" value="1"/>
</dbReference>
<dbReference type="GO" id="GO:0003677">
    <property type="term" value="F:DNA binding"/>
    <property type="evidence" value="ECO:0007669"/>
    <property type="project" value="UniProtKB-KW"/>
</dbReference>
<evidence type="ECO:0000313" key="8">
    <source>
        <dbReference type="EnsemblPlants" id="AES90030"/>
    </source>
</evidence>
<name>G7JHL3_MEDTR</name>
<keyword evidence="5" id="KW-0539">Nucleus</keyword>
<accession>G7JHL3</accession>
<evidence type="ECO:0000256" key="2">
    <source>
        <dbReference type="ARBA" id="ARBA00023015"/>
    </source>
</evidence>
<keyword evidence="2" id="KW-0805">Transcription regulation</keyword>
<proteinExistence type="predicted"/>
<dbReference type="InterPro" id="IPR003340">
    <property type="entry name" value="B3_DNA-bd"/>
</dbReference>
<keyword evidence="4" id="KW-0804">Transcription</keyword>
<dbReference type="PROSITE" id="PS50863">
    <property type="entry name" value="B3"/>
    <property type="match status" value="1"/>
</dbReference>
<dbReference type="STRING" id="3880.G7JHL3"/>
<dbReference type="PANTHER" id="PTHR31391">
    <property type="entry name" value="B3 DOMAIN-CONTAINING PROTEIN OS11G0197600-RELATED"/>
    <property type="match status" value="1"/>
</dbReference>
<evidence type="ECO:0000313" key="7">
    <source>
        <dbReference type="EMBL" id="AES90030.2"/>
    </source>
</evidence>
<keyword evidence="3 7" id="KW-0238">DNA-binding</keyword>
<reference evidence="7 9" key="2">
    <citation type="journal article" date="2014" name="BMC Genomics">
        <title>An improved genome release (version Mt4.0) for the model legume Medicago truncatula.</title>
        <authorList>
            <person name="Tang H."/>
            <person name="Krishnakumar V."/>
            <person name="Bidwell S."/>
            <person name="Rosen B."/>
            <person name="Chan A."/>
            <person name="Zhou S."/>
            <person name="Gentzbittel L."/>
            <person name="Childs K.L."/>
            <person name="Yandell M."/>
            <person name="Gundlach H."/>
            <person name="Mayer K.F."/>
            <person name="Schwartz D.C."/>
            <person name="Town C.D."/>
        </authorList>
    </citation>
    <scope>GENOME REANNOTATION</scope>
    <source>
        <strain evidence="8 9">cv. Jemalong A17</strain>
    </source>
</reference>
<dbReference type="Proteomes" id="UP000002051">
    <property type="component" value="Chromosome 4"/>
</dbReference>
<protein>
    <submittedName>
        <fullName evidence="7">B3 DNA-binding domain protein</fullName>
    </submittedName>
</protein>
<dbReference type="PANTHER" id="PTHR31391:SF64">
    <property type="entry name" value="B3 DOMAIN-CONTAINING PROTEIN OS06G0112300"/>
    <property type="match status" value="1"/>
</dbReference>
<evidence type="ECO:0000256" key="1">
    <source>
        <dbReference type="ARBA" id="ARBA00004123"/>
    </source>
</evidence>